<protein>
    <submittedName>
        <fullName evidence="1">Uncharacterized protein</fullName>
    </submittedName>
</protein>
<reference evidence="2" key="1">
    <citation type="journal article" date="2019" name="Int. J. Syst. Evol. Microbiol.">
        <title>The Global Catalogue of Microorganisms (GCM) 10K type strain sequencing project: providing services to taxonomists for standard genome sequencing and annotation.</title>
        <authorList>
            <consortium name="The Broad Institute Genomics Platform"/>
            <consortium name="The Broad Institute Genome Sequencing Center for Infectious Disease"/>
            <person name="Wu L."/>
            <person name="Ma J."/>
        </authorList>
    </citation>
    <scope>NUCLEOTIDE SEQUENCE [LARGE SCALE GENOMIC DNA]</scope>
    <source>
        <strain evidence="2">JCM 17926</strain>
    </source>
</reference>
<proteinExistence type="predicted"/>
<comment type="caution">
    <text evidence="1">The sequence shown here is derived from an EMBL/GenBank/DDBJ whole genome shotgun (WGS) entry which is preliminary data.</text>
</comment>
<evidence type="ECO:0000313" key="2">
    <source>
        <dbReference type="Proteomes" id="UP001500552"/>
    </source>
</evidence>
<keyword evidence="2" id="KW-1185">Reference proteome</keyword>
<organism evidence="1 2">
    <name type="scientific">Pontibacter saemangeumensis</name>
    <dbReference type="NCBI Taxonomy" id="1084525"/>
    <lineage>
        <taxon>Bacteria</taxon>
        <taxon>Pseudomonadati</taxon>
        <taxon>Bacteroidota</taxon>
        <taxon>Cytophagia</taxon>
        <taxon>Cytophagales</taxon>
        <taxon>Hymenobacteraceae</taxon>
        <taxon>Pontibacter</taxon>
    </lineage>
</organism>
<dbReference type="EMBL" id="BAABHC010000041">
    <property type="protein sequence ID" value="GAA4445056.1"/>
    <property type="molecule type" value="Genomic_DNA"/>
</dbReference>
<evidence type="ECO:0000313" key="1">
    <source>
        <dbReference type="EMBL" id="GAA4445056.1"/>
    </source>
</evidence>
<accession>A0ABP8M5U4</accession>
<dbReference type="RefSeq" id="WP_345163436.1">
    <property type="nucleotide sequence ID" value="NZ_BAABHC010000041.1"/>
</dbReference>
<sequence length="221" mass="25029">MAVAPDFQETAEELPIAGRKFLKPNGDFQIGPYTVANIHRGWRNMGGFSIFSYNNIRAKQQYEFSIQDRQGSEWYVFGASRLKDKSLRSKTGVTIDVGPNMEYYASHFTSPESGEWHLLTADPNQYLRRRKFQGELSNRTTTYTIAPVYNFEGKGLPMSDLIGYEFKEGDKVVGAVQVINNGKVWVSAQLNPDTRMVLASGMASLLLYEKLNEPVENFAFE</sequence>
<gene>
    <name evidence="1" type="ORF">GCM10023188_47770</name>
</gene>
<dbReference type="Proteomes" id="UP001500552">
    <property type="component" value="Unassembled WGS sequence"/>
</dbReference>
<name>A0ABP8M5U4_9BACT</name>